<dbReference type="RefSeq" id="WP_120514301.1">
    <property type="nucleotide sequence ID" value="NZ_QXZY01000001.1"/>
</dbReference>
<dbReference type="OrthoDB" id="799938at2"/>
<dbReference type="SUPFAM" id="SSF88946">
    <property type="entry name" value="Sigma2 domain of RNA polymerase sigma factors"/>
    <property type="match status" value="1"/>
</dbReference>
<dbReference type="NCBIfam" id="TIGR02937">
    <property type="entry name" value="sigma70-ECF"/>
    <property type="match status" value="1"/>
</dbReference>
<evidence type="ECO:0000313" key="8">
    <source>
        <dbReference type="Proteomes" id="UP000279089"/>
    </source>
</evidence>
<dbReference type="InterPro" id="IPR007627">
    <property type="entry name" value="RNA_pol_sigma70_r2"/>
</dbReference>
<accession>A0A3N4MSB2</accession>
<feature type="domain" description="RNA polymerase sigma-70 region 2" evidence="5">
    <location>
        <begin position="22"/>
        <end position="89"/>
    </location>
</feature>
<dbReference type="AlphaFoldDB" id="A0A3N4MSB2"/>
<dbReference type="PANTHER" id="PTHR43133">
    <property type="entry name" value="RNA POLYMERASE ECF-TYPE SIGMA FACTO"/>
    <property type="match status" value="1"/>
</dbReference>
<evidence type="ECO:0000256" key="4">
    <source>
        <dbReference type="ARBA" id="ARBA00023163"/>
    </source>
</evidence>
<dbReference type="InterPro" id="IPR013324">
    <property type="entry name" value="RNA_pol_sigma_r3/r4-like"/>
</dbReference>
<evidence type="ECO:0000313" key="7">
    <source>
        <dbReference type="EMBL" id="RPD43030.1"/>
    </source>
</evidence>
<evidence type="ECO:0000256" key="3">
    <source>
        <dbReference type="ARBA" id="ARBA00023082"/>
    </source>
</evidence>
<proteinExistence type="inferred from homology"/>
<dbReference type="EMBL" id="RMBX01000001">
    <property type="protein sequence ID" value="RPD43030.1"/>
    <property type="molecule type" value="Genomic_DNA"/>
</dbReference>
<dbReference type="Gene3D" id="1.10.10.10">
    <property type="entry name" value="Winged helix-like DNA-binding domain superfamily/Winged helix DNA-binding domain"/>
    <property type="match status" value="1"/>
</dbReference>
<comment type="caution">
    <text evidence="7">The sequence shown here is derived from an EMBL/GenBank/DDBJ whole genome shotgun (WGS) entry which is preliminary data.</text>
</comment>
<reference evidence="8" key="1">
    <citation type="submission" date="2018-11" db="EMBL/GenBank/DDBJ databases">
        <title>Chitinophaga lutea sp.nov., isolate from arsenic contaminated soil.</title>
        <authorList>
            <person name="Zong Y."/>
        </authorList>
    </citation>
    <scope>NUCLEOTIDE SEQUENCE [LARGE SCALE GENOMIC DNA]</scope>
    <source>
        <strain evidence="8">YLT18</strain>
    </source>
</reference>
<keyword evidence="4" id="KW-0804">Transcription</keyword>
<feature type="domain" description="RNA polymerase sigma factor 70 region 4 type 2" evidence="6">
    <location>
        <begin position="120"/>
        <end position="170"/>
    </location>
</feature>
<dbReference type="Proteomes" id="UP000279089">
    <property type="component" value="Unassembled WGS sequence"/>
</dbReference>
<dbReference type="InterPro" id="IPR014284">
    <property type="entry name" value="RNA_pol_sigma-70_dom"/>
</dbReference>
<dbReference type="GO" id="GO:0006352">
    <property type="term" value="P:DNA-templated transcription initiation"/>
    <property type="evidence" value="ECO:0007669"/>
    <property type="project" value="InterPro"/>
</dbReference>
<name>A0A3N4MSB2_9BACT</name>
<sequence length="187" mass="22096">MSNESILLHEIAQGNEKAFRTLFEAYKVKLYNYIFRITKSKEISEEILTDVFLKIWMGRDFITEIRNFEGFIQKVACNKALDFLRVASRHKRLQELIERELMAGESALDQAVIEREYQLVLHKAMEQLSPQRRLIFSLSRDYGFSHEEIAVRLNLSRHTVRNTVVEALKTVRSYLKSQDIIKFFSFL</sequence>
<dbReference type="Gene3D" id="1.10.1740.10">
    <property type="match status" value="1"/>
</dbReference>
<evidence type="ECO:0000256" key="2">
    <source>
        <dbReference type="ARBA" id="ARBA00023015"/>
    </source>
</evidence>
<comment type="similarity">
    <text evidence="1">Belongs to the sigma-70 factor family. ECF subfamily.</text>
</comment>
<dbReference type="SUPFAM" id="SSF88659">
    <property type="entry name" value="Sigma3 and sigma4 domains of RNA polymerase sigma factors"/>
    <property type="match status" value="1"/>
</dbReference>
<evidence type="ECO:0000259" key="6">
    <source>
        <dbReference type="Pfam" id="PF08281"/>
    </source>
</evidence>
<dbReference type="Pfam" id="PF08281">
    <property type="entry name" value="Sigma70_r4_2"/>
    <property type="match status" value="1"/>
</dbReference>
<gene>
    <name evidence="7" type="ORF">EG028_01705</name>
</gene>
<evidence type="ECO:0000256" key="1">
    <source>
        <dbReference type="ARBA" id="ARBA00010641"/>
    </source>
</evidence>
<dbReference type="PANTHER" id="PTHR43133:SF46">
    <property type="entry name" value="RNA POLYMERASE SIGMA-70 FACTOR ECF SUBFAMILY"/>
    <property type="match status" value="1"/>
</dbReference>
<dbReference type="GO" id="GO:0003677">
    <property type="term" value="F:DNA binding"/>
    <property type="evidence" value="ECO:0007669"/>
    <property type="project" value="InterPro"/>
</dbReference>
<organism evidence="7 8">
    <name type="scientific">Chitinophaga barathri</name>
    <dbReference type="NCBI Taxonomy" id="1647451"/>
    <lineage>
        <taxon>Bacteria</taxon>
        <taxon>Pseudomonadati</taxon>
        <taxon>Bacteroidota</taxon>
        <taxon>Chitinophagia</taxon>
        <taxon>Chitinophagales</taxon>
        <taxon>Chitinophagaceae</taxon>
        <taxon>Chitinophaga</taxon>
    </lineage>
</organism>
<evidence type="ECO:0000259" key="5">
    <source>
        <dbReference type="Pfam" id="PF04542"/>
    </source>
</evidence>
<dbReference type="InterPro" id="IPR013325">
    <property type="entry name" value="RNA_pol_sigma_r2"/>
</dbReference>
<keyword evidence="8" id="KW-1185">Reference proteome</keyword>
<keyword evidence="3" id="KW-0731">Sigma factor</keyword>
<dbReference type="InterPro" id="IPR039425">
    <property type="entry name" value="RNA_pol_sigma-70-like"/>
</dbReference>
<protein>
    <submittedName>
        <fullName evidence="7">Sigma-70 family RNA polymerase sigma factor</fullName>
    </submittedName>
</protein>
<dbReference type="InterPro" id="IPR036388">
    <property type="entry name" value="WH-like_DNA-bd_sf"/>
</dbReference>
<dbReference type="Pfam" id="PF04542">
    <property type="entry name" value="Sigma70_r2"/>
    <property type="match status" value="1"/>
</dbReference>
<keyword evidence="2" id="KW-0805">Transcription regulation</keyword>
<dbReference type="InterPro" id="IPR013249">
    <property type="entry name" value="RNA_pol_sigma70_r4_t2"/>
</dbReference>
<dbReference type="GO" id="GO:0016987">
    <property type="term" value="F:sigma factor activity"/>
    <property type="evidence" value="ECO:0007669"/>
    <property type="project" value="UniProtKB-KW"/>
</dbReference>